<keyword evidence="3" id="KW-1185">Reference proteome</keyword>
<evidence type="ECO:0000313" key="3">
    <source>
        <dbReference type="Proteomes" id="UP001341840"/>
    </source>
</evidence>
<feature type="compositionally biased region" description="Low complexity" evidence="1">
    <location>
        <begin position="40"/>
        <end position="53"/>
    </location>
</feature>
<comment type="caution">
    <text evidence="2">The sequence shown here is derived from an EMBL/GenBank/DDBJ whole genome shotgun (WGS) entry which is preliminary data.</text>
</comment>
<protein>
    <submittedName>
        <fullName evidence="2">Uncharacterized protein</fullName>
    </submittedName>
</protein>
<gene>
    <name evidence="2" type="ORF">PIB30_065035</name>
</gene>
<feature type="region of interest" description="Disordered" evidence="1">
    <location>
        <begin position="22"/>
        <end position="54"/>
    </location>
</feature>
<evidence type="ECO:0000256" key="1">
    <source>
        <dbReference type="SAM" id="MobiDB-lite"/>
    </source>
</evidence>
<dbReference type="Proteomes" id="UP001341840">
    <property type="component" value="Unassembled WGS sequence"/>
</dbReference>
<dbReference type="EMBL" id="JASCZI010030851">
    <property type="protein sequence ID" value="MED6125068.1"/>
    <property type="molecule type" value="Genomic_DNA"/>
</dbReference>
<sequence>MTPSATSRSWLRLRRGREPTRFAFRSGTPSTRITSPSKITRSTTAWASSSTTTKLPPSKVLSMPLELDKCVKWRVTQNKAVPRDMWRHWADPVMGMPCRCSTGATFERIQSSRVSVSVLRSFAAFHGSGDATVSIAEFFGFSLF</sequence>
<feature type="compositionally biased region" description="Polar residues" evidence="1">
    <location>
        <begin position="27"/>
        <end position="39"/>
    </location>
</feature>
<reference evidence="2 3" key="1">
    <citation type="journal article" date="2023" name="Plants (Basel)">
        <title>Bridging the Gap: Combining Genomics and Transcriptomics Approaches to Understand Stylosanthes scabra, an Orphan Legume from the Brazilian Caatinga.</title>
        <authorList>
            <person name="Ferreira-Neto J.R.C."/>
            <person name="da Silva M.D."/>
            <person name="Binneck E."/>
            <person name="de Melo N.F."/>
            <person name="da Silva R.H."/>
            <person name="de Melo A.L.T.M."/>
            <person name="Pandolfi V."/>
            <person name="Bustamante F.O."/>
            <person name="Brasileiro-Vidal A.C."/>
            <person name="Benko-Iseppon A.M."/>
        </authorList>
    </citation>
    <scope>NUCLEOTIDE SEQUENCE [LARGE SCALE GENOMIC DNA]</scope>
    <source>
        <tissue evidence="2">Leaves</tissue>
    </source>
</reference>
<organism evidence="2 3">
    <name type="scientific">Stylosanthes scabra</name>
    <dbReference type="NCBI Taxonomy" id="79078"/>
    <lineage>
        <taxon>Eukaryota</taxon>
        <taxon>Viridiplantae</taxon>
        <taxon>Streptophyta</taxon>
        <taxon>Embryophyta</taxon>
        <taxon>Tracheophyta</taxon>
        <taxon>Spermatophyta</taxon>
        <taxon>Magnoliopsida</taxon>
        <taxon>eudicotyledons</taxon>
        <taxon>Gunneridae</taxon>
        <taxon>Pentapetalae</taxon>
        <taxon>rosids</taxon>
        <taxon>fabids</taxon>
        <taxon>Fabales</taxon>
        <taxon>Fabaceae</taxon>
        <taxon>Papilionoideae</taxon>
        <taxon>50 kb inversion clade</taxon>
        <taxon>dalbergioids sensu lato</taxon>
        <taxon>Dalbergieae</taxon>
        <taxon>Pterocarpus clade</taxon>
        <taxon>Stylosanthes</taxon>
    </lineage>
</organism>
<name>A0ABU6RLS9_9FABA</name>
<evidence type="ECO:0000313" key="2">
    <source>
        <dbReference type="EMBL" id="MED6125068.1"/>
    </source>
</evidence>
<accession>A0ABU6RLS9</accession>
<proteinExistence type="predicted"/>